<keyword evidence="1" id="KW-0812">Transmembrane</keyword>
<name>M0P0T7_9EURY</name>
<gene>
    <name evidence="2" type="ORF">C469_03950</name>
</gene>
<dbReference type="OrthoDB" id="118051at2157"/>
<dbReference type="Proteomes" id="UP000011650">
    <property type="component" value="Unassembled WGS sequence"/>
</dbReference>
<comment type="caution">
    <text evidence="2">The sequence shown here is derived from an EMBL/GenBank/DDBJ whole genome shotgun (WGS) entry which is preliminary data.</text>
</comment>
<dbReference type="RefSeq" id="WP_008004032.1">
    <property type="nucleotide sequence ID" value="NZ_AOJG01000009.1"/>
</dbReference>
<organism evidence="2 3">
    <name type="scientific">Halorubrum lipolyticum DSM 21995</name>
    <dbReference type="NCBI Taxonomy" id="1227482"/>
    <lineage>
        <taxon>Archaea</taxon>
        <taxon>Methanobacteriati</taxon>
        <taxon>Methanobacteriota</taxon>
        <taxon>Stenosarchaea group</taxon>
        <taxon>Halobacteria</taxon>
        <taxon>Halobacteriales</taxon>
        <taxon>Haloferacaceae</taxon>
        <taxon>Halorubrum</taxon>
    </lineage>
</organism>
<dbReference type="Pfam" id="PF23960">
    <property type="entry name" value="DUF7289"/>
    <property type="match status" value="1"/>
</dbReference>
<protein>
    <submittedName>
        <fullName evidence="2">Uncharacterized protein</fullName>
    </submittedName>
</protein>
<proteinExistence type="predicted"/>
<evidence type="ECO:0000313" key="2">
    <source>
        <dbReference type="EMBL" id="EMA63144.1"/>
    </source>
</evidence>
<dbReference type="AlphaFoldDB" id="M0P0T7"/>
<feature type="transmembrane region" description="Helical" evidence="1">
    <location>
        <begin position="29"/>
        <end position="52"/>
    </location>
</feature>
<keyword evidence="3" id="KW-1185">Reference proteome</keyword>
<evidence type="ECO:0000313" key="3">
    <source>
        <dbReference type="Proteomes" id="UP000011650"/>
    </source>
</evidence>
<accession>M0P0T7</accession>
<dbReference type="InterPro" id="IPR055713">
    <property type="entry name" value="DUF7289"/>
</dbReference>
<sequence>MTDRRRPTVSVGDGGLAAFAGDERGVSNVVGYVLVFSLVTVTIGTVFAVGITGIEERQEAERVANVERAFDVFDDNLRDVQRYGDPSRSTEIRLSGGTLSVAETTTVELRNASDGVVRGFAFRSLTYANGDTTIAYEGGAWFRSDGGAAVMRSEPRFVAADGRTTLPIVRLYPLGPETAERDGTVQVAVERTSRPRLVQVADAADDGPFDLRIESAYADAWRRYFERTDGFTVNESATDTANGTVVADLDHSDEVFVPDTAVNVRLQR</sequence>
<keyword evidence="1" id="KW-1133">Transmembrane helix</keyword>
<dbReference type="STRING" id="1227482.C469_03950"/>
<dbReference type="EMBL" id="AOJG01000009">
    <property type="protein sequence ID" value="EMA63144.1"/>
    <property type="molecule type" value="Genomic_DNA"/>
</dbReference>
<dbReference type="PATRIC" id="fig|1227482.3.peg.791"/>
<keyword evidence="1" id="KW-0472">Membrane</keyword>
<reference evidence="2 3" key="1">
    <citation type="journal article" date="2014" name="PLoS Genet.">
        <title>Phylogenetically driven sequencing of extremely halophilic archaea reveals strategies for static and dynamic osmo-response.</title>
        <authorList>
            <person name="Becker E.A."/>
            <person name="Seitzer P.M."/>
            <person name="Tritt A."/>
            <person name="Larsen D."/>
            <person name="Krusor M."/>
            <person name="Yao A.I."/>
            <person name="Wu D."/>
            <person name="Madern D."/>
            <person name="Eisen J.A."/>
            <person name="Darling A.E."/>
            <person name="Facciotti M.T."/>
        </authorList>
    </citation>
    <scope>NUCLEOTIDE SEQUENCE [LARGE SCALE GENOMIC DNA]</scope>
    <source>
        <strain evidence="2 3">DSM 21995</strain>
    </source>
</reference>
<evidence type="ECO:0000256" key="1">
    <source>
        <dbReference type="SAM" id="Phobius"/>
    </source>
</evidence>